<evidence type="ECO:0000256" key="7">
    <source>
        <dbReference type="HAMAP-Rule" id="MF_02065"/>
    </source>
</evidence>
<keyword evidence="10" id="KW-1185">Reference proteome</keyword>
<evidence type="ECO:0000313" key="9">
    <source>
        <dbReference type="EMBL" id="SDB44288.1"/>
    </source>
</evidence>
<evidence type="ECO:0000256" key="8">
    <source>
        <dbReference type="SAM" id="MobiDB-lite"/>
    </source>
</evidence>
<evidence type="ECO:0000256" key="4">
    <source>
        <dbReference type="ARBA" id="ARBA00023136"/>
    </source>
</evidence>
<accession>A0A1G6DGM7</accession>
<dbReference type="InterPro" id="IPR003770">
    <property type="entry name" value="MLTG-like"/>
</dbReference>
<dbReference type="AlphaFoldDB" id="A0A1G6DGM7"/>
<dbReference type="CDD" id="cd08010">
    <property type="entry name" value="MltG_like"/>
    <property type="match status" value="1"/>
</dbReference>
<comment type="subcellular location">
    <subcellularLocation>
        <location evidence="7">Cell inner membrane</location>
        <topology evidence="7">Single-pass membrane protein</topology>
    </subcellularLocation>
</comment>
<feature type="region of interest" description="Disordered" evidence="8">
    <location>
        <begin position="20"/>
        <end position="47"/>
    </location>
</feature>
<feature type="transmembrane region" description="Helical" evidence="7">
    <location>
        <begin position="54"/>
        <end position="78"/>
    </location>
</feature>
<gene>
    <name evidence="7" type="primary">mltG</name>
    <name evidence="9" type="ORF">SAMN02982931_03368</name>
</gene>
<keyword evidence="3 7" id="KW-1133">Transmembrane helix</keyword>
<keyword evidence="7" id="KW-0997">Cell inner membrane</keyword>
<dbReference type="STRING" id="665467.SAMN02982931_03368"/>
<dbReference type="EMBL" id="FMXQ01000007">
    <property type="protein sequence ID" value="SDB44288.1"/>
    <property type="molecule type" value="Genomic_DNA"/>
</dbReference>
<dbReference type="NCBIfam" id="TIGR00247">
    <property type="entry name" value="endolytic transglycosylase MltG"/>
    <property type="match status" value="1"/>
</dbReference>
<comment type="function">
    <text evidence="7">Functions as a peptidoglycan terminase that cleaves nascent peptidoglycan strands endolytically to terminate their elongation.</text>
</comment>
<organism evidence="9 10">
    <name type="scientific">Bauldia litoralis</name>
    <dbReference type="NCBI Taxonomy" id="665467"/>
    <lineage>
        <taxon>Bacteria</taxon>
        <taxon>Pseudomonadati</taxon>
        <taxon>Pseudomonadota</taxon>
        <taxon>Alphaproteobacteria</taxon>
        <taxon>Hyphomicrobiales</taxon>
        <taxon>Kaistiaceae</taxon>
        <taxon>Bauldia</taxon>
    </lineage>
</organism>
<dbReference type="GO" id="GO:0009252">
    <property type="term" value="P:peptidoglycan biosynthetic process"/>
    <property type="evidence" value="ECO:0007669"/>
    <property type="project" value="UniProtKB-UniRule"/>
</dbReference>
<evidence type="ECO:0000256" key="1">
    <source>
        <dbReference type="ARBA" id="ARBA00022475"/>
    </source>
</evidence>
<dbReference type="GO" id="GO:0005886">
    <property type="term" value="C:plasma membrane"/>
    <property type="evidence" value="ECO:0007669"/>
    <property type="project" value="UniProtKB-SubCell"/>
</dbReference>
<evidence type="ECO:0000256" key="3">
    <source>
        <dbReference type="ARBA" id="ARBA00022989"/>
    </source>
</evidence>
<reference evidence="9 10" key="1">
    <citation type="submission" date="2016-10" db="EMBL/GenBank/DDBJ databases">
        <authorList>
            <person name="de Groot N.N."/>
        </authorList>
    </citation>
    <scope>NUCLEOTIDE SEQUENCE [LARGE SCALE GENOMIC DNA]</scope>
    <source>
        <strain evidence="9 10">ATCC 35022</strain>
    </source>
</reference>
<evidence type="ECO:0000256" key="2">
    <source>
        <dbReference type="ARBA" id="ARBA00022692"/>
    </source>
</evidence>
<name>A0A1G6DGM7_9HYPH</name>
<dbReference type="PANTHER" id="PTHR30518">
    <property type="entry name" value="ENDOLYTIC MUREIN TRANSGLYCOSYLASE"/>
    <property type="match status" value="1"/>
</dbReference>
<dbReference type="Gene3D" id="3.30.160.60">
    <property type="entry name" value="Classic Zinc Finger"/>
    <property type="match status" value="1"/>
</dbReference>
<protein>
    <recommendedName>
        <fullName evidence="7">Endolytic murein transglycosylase</fullName>
        <ecNumber evidence="7">4.2.2.29</ecNumber>
    </recommendedName>
    <alternativeName>
        <fullName evidence="7">Peptidoglycan lytic transglycosylase</fullName>
    </alternativeName>
    <alternativeName>
        <fullName evidence="7">Peptidoglycan polymerization terminase</fullName>
    </alternativeName>
</protein>
<keyword evidence="6 7" id="KW-0961">Cell wall biogenesis/degradation</keyword>
<feature type="region of interest" description="Disordered" evidence="8">
    <location>
        <begin position="381"/>
        <end position="411"/>
    </location>
</feature>
<dbReference type="GO" id="GO:0008932">
    <property type="term" value="F:lytic endotransglycosylase activity"/>
    <property type="evidence" value="ECO:0007669"/>
    <property type="project" value="UniProtKB-UniRule"/>
</dbReference>
<evidence type="ECO:0000256" key="6">
    <source>
        <dbReference type="ARBA" id="ARBA00023316"/>
    </source>
</evidence>
<dbReference type="GO" id="GO:0071555">
    <property type="term" value="P:cell wall organization"/>
    <property type="evidence" value="ECO:0007669"/>
    <property type="project" value="UniProtKB-KW"/>
</dbReference>
<comment type="catalytic activity">
    <reaction evidence="7">
        <text>a peptidoglycan chain = a peptidoglycan chain with N-acetyl-1,6-anhydromuramyl-[peptide] at the reducing end + a peptidoglycan chain with N-acetylglucosamine at the non-reducing end.</text>
        <dbReference type="EC" id="4.2.2.29"/>
    </reaction>
</comment>
<dbReference type="RefSeq" id="WP_175478489.1">
    <property type="nucleotide sequence ID" value="NZ_FMXQ01000007.1"/>
</dbReference>
<keyword evidence="2 7" id="KW-0812">Transmembrane</keyword>
<sequence>MSDMRGDNFGSDADVLSARLVSANRTAPKSPSEALQPESVPPPPQRSRAVRHPLVVFMNFMLTIVIVTGVVLGGGLIVGKMQFERDGALDQERTIPVQRGEGLSEIAATLQREGAISSKWLFIAGVWLNQQQNALKAGEYLIPAHASMSEIMDAMVEGKSIVYAVTIPEGLTSKQIVDRLLADEVLVGEITEIPEEGTLLPARYDFTRGDTRQNILARMQRERDRLLTDVWARRASDLPLQNINELVVLASIVEKETALADERSQVAAVFINRLRLNMRLQTDPTVIYGLFGGAGKPSDYVLTRADLEKETPYNTYRIDGLPPGPIANPGAASLEAVANPSRTRDLFFVADGSGGHAFAETYEEHLRNVARWREFNAAQRADQAAAEAAEAEALPDPDAPLALSPEEEPAQ</sequence>
<evidence type="ECO:0000313" key="10">
    <source>
        <dbReference type="Proteomes" id="UP000199071"/>
    </source>
</evidence>
<keyword evidence="4 7" id="KW-0472">Membrane</keyword>
<keyword evidence="5 7" id="KW-0456">Lyase</keyword>
<keyword evidence="1 7" id="KW-1003">Cell membrane</keyword>
<dbReference type="EC" id="4.2.2.29" evidence="7"/>
<dbReference type="Gene3D" id="3.30.1490.480">
    <property type="entry name" value="Endolytic murein transglycosylase"/>
    <property type="match status" value="1"/>
</dbReference>
<comment type="similarity">
    <text evidence="7">Belongs to the transglycosylase MltG family.</text>
</comment>
<dbReference type="Pfam" id="PF02618">
    <property type="entry name" value="YceG"/>
    <property type="match status" value="1"/>
</dbReference>
<dbReference type="Proteomes" id="UP000199071">
    <property type="component" value="Unassembled WGS sequence"/>
</dbReference>
<dbReference type="HAMAP" id="MF_02065">
    <property type="entry name" value="MltG"/>
    <property type="match status" value="1"/>
</dbReference>
<feature type="site" description="Important for catalytic activity" evidence="7">
    <location>
        <position position="256"/>
    </location>
</feature>
<proteinExistence type="inferred from homology"/>
<evidence type="ECO:0000256" key="5">
    <source>
        <dbReference type="ARBA" id="ARBA00023239"/>
    </source>
</evidence>
<dbReference type="PANTHER" id="PTHR30518:SF2">
    <property type="entry name" value="ENDOLYTIC MUREIN TRANSGLYCOSYLASE"/>
    <property type="match status" value="1"/>
</dbReference>